<dbReference type="InterPro" id="IPR005829">
    <property type="entry name" value="Sugar_transporter_CS"/>
</dbReference>
<dbReference type="EMBL" id="FMYU01000001">
    <property type="protein sequence ID" value="SDB98109.1"/>
    <property type="molecule type" value="Genomic_DNA"/>
</dbReference>
<dbReference type="InterPro" id="IPR011701">
    <property type="entry name" value="MFS"/>
</dbReference>
<feature type="domain" description="Major facilitator superfamily (MFS) profile" evidence="6">
    <location>
        <begin position="7"/>
        <end position="370"/>
    </location>
</feature>
<dbReference type="GO" id="GO:0022857">
    <property type="term" value="F:transmembrane transporter activity"/>
    <property type="evidence" value="ECO:0007669"/>
    <property type="project" value="InterPro"/>
</dbReference>
<comment type="subcellular location">
    <subcellularLocation>
        <location evidence="1">Membrane</location>
        <topology evidence="1">Multi-pass membrane protein</topology>
    </subcellularLocation>
</comment>
<organism evidence="7 8">
    <name type="scientific">Desulfurella multipotens</name>
    <dbReference type="NCBI Taxonomy" id="79269"/>
    <lineage>
        <taxon>Bacteria</taxon>
        <taxon>Pseudomonadati</taxon>
        <taxon>Campylobacterota</taxon>
        <taxon>Desulfurellia</taxon>
        <taxon>Desulfurellales</taxon>
        <taxon>Desulfurellaceae</taxon>
        <taxon>Desulfurella</taxon>
    </lineage>
</organism>
<accession>A0A1G6HUY4</accession>
<dbReference type="AlphaFoldDB" id="A0A1G6HUY4"/>
<feature type="transmembrane region" description="Helical" evidence="5">
    <location>
        <begin position="40"/>
        <end position="65"/>
    </location>
</feature>
<keyword evidence="2 5" id="KW-0812">Transmembrane</keyword>
<evidence type="ECO:0000256" key="2">
    <source>
        <dbReference type="ARBA" id="ARBA00022692"/>
    </source>
</evidence>
<dbReference type="GO" id="GO:0005886">
    <property type="term" value="C:plasma membrane"/>
    <property type="evidence" value="ECO:0007669"/>
    <property type="project" value="TreeGrafter"/>
</dbReference>
<feature type="transmembrane region" description="Helical" evidence="5">
    <location>
        <begin position="263"/>
        <end position="281"/>
    </location>
</feature>
<dbReference type="PROSITE" id="PS00216">
    <property type="entry name" value="SUGAR_TRANSPORT_1"/>
    <property type="match status" value="1"/>
</dbReference>
<evidence type="ECO:0000313" key="7">
    <source>
        <dbReference type="EMBL" id="SDB98109.1"/>
    </source>
</evidence>
<evidence type="ECO:0000256" key="3">
    <source>
        <dbReference type="ARBA" id="ARBA00022989"/>
    </source>
</evidence>
<keyword evidence="8" id="KW-1185">Reference proteome</keyword>
<feature type="transmembrane region" description="Helical" evidence="5">
    <location>
        <begin position="318"/>
        <end position="339"/>
    </location>
</feature>
<dbReference type="OrthoDB" id="9770492at2"/>
<evidence type="ECO:0000256" key="1">
    <source>
        <dbReference type="ARBA" id="ARBA00004141"/>
    </source>
</evidence>
<feature type="transmembrane region" description="Helical" evidence="5">
    <location>
        <begin position="199"/>
        <end position="224"/>
    </location>
</feature>
<evidence type="ECO:0000256" key="4">
    <source>
        <dbReference type="ARBA" id="ARBA00023136"/>
    </source>
</evidence>
<dbReference type="InterPro" id="IPR020846">
    <property type="entry name" value="MFS_dom"/>
</dbReference>
<feature type="transmembrane region" description="Helical" evidence="5">
    <location>
        <begin position="95"/>
        <end position="112"/>
    </location>
</feature>
<evidence type="ECO:0000256" key="5">
    <source>
        <dbReference type="SAM" id="Phobius"/>
    </source>
</evidence>
<dbReference type="CDD" id="cd17478">
    <property type="entry name" value="MFS_FsR"/>
    <property type="match status" value="1"/>
</dbReference>
<dbReference type="PANTHER" id="PTHR43129">
    <property type="entry name" value="FOSMIDOMYCIN RESISTANCE PROTEIN"/>
    <property type="match status" value="1"/>
</dbReference>
<feature type="transmembrane region" description="Helical" evidence="5">
    <location>
        <begin position="345"/>
        <end position="365"/>
    </location>
</feature>
<gene>
    <name evidence="7" type="ORF">SAMN05660835_00129</name>
</gene>
<dbReference type="InterPro" id="IPR036259">
    <property type="entry name" value="MFS_trans_sf"/>
</dbReference>
<feature type="transmembrane region" description="Helical" evidence="5">
    <location>
        <begin position="72"/>
        <end position="89"/>
    </location>
</feature>
<keyword evidence="4 5" id="KW-0472">Membrane</keyword>
<dbReference type="SUPFAM" id="SSF103473">
    <property type="entry name" value="MFS general substrate transporter"/>
    <property type="match status" value="1"/>
</dbReference>
<evidence type="ECO:0000313" key="8">
    <source>
        <dbReference type="Proteomes" id="UP000199411"/>
    </source>
</evidence>
<feature type="transmembrane region" description="Helical" evidence="5">
    <location>
        <begin position="230"/>
        <end position="251"/>
    </location>
</feature>
<dbReference type="PROSITE" id="PS50850">
    <property type="entry name" value="MFS"/>
    <property type="match status" value="1"/>
</dbReference>
<protein>
    <submittedName>
        <fullName evidence="7">MFS transporter, FSR family, fosmidomycin resistance protein</fullName>
    </submittedName>
</protein>
<feature type="transmembrane region" description="Helical" evidence="5">
    <location>
        <begin position="132"/>
        <end position="155"/>
    </location>
</feature>
<evidence type="ECO:0000259" key="6">
    <source>
        <dbReference type="PROSITE" id="PS50850"/>
    </source>
</evidence>
<proteinExistence type="predicted"/>
<name>A0A1G6HUY4_9BACT</name>
<dbReference type="Gene3D" id="1.20.1250.20">
    <property type="entry name" value="MFS general substrate transporter like domains"/>
    <property type="match status" value="2"/>
</dbReference>
<dbReference type="Pfam" id="PF07690">
    <property type="entry name" value="MFS_1"/>
    <property type="match status" value="1"/>
</dbReference>
<feature type="transmembrane region" description="Helical" evidence="5">
    <location>
        <begin position="161"/>
        <end position="179"/>
    </location>
</feature>
<dbReference type="Proteomes" id="UP000199411">
    <property type="component" value="Unassembled WGS sequence"/>
</dbReference>
<dbReference type="PANTHER" id="PTHR43129:SF1">
    <property type="entry name" value="FOSMIDOMYCIN RESISTANCE PROTEIN"/>
    <property type="match status" value="1"/>
</dbReference>
<reference evidence="8" key="1">
    <citation type="submission" date="2016-10" db="EMBL/GenBank/DDBJ databases">
        <authorList>
            <person name="Varghese N."/>
            <person name="Submissions S."/>
        </authorList>
    </citation>
    <scope>NUCLEOTIDE SEQUENCE [LARGE SCALE GENOMIC DNA]</scope>
    <source>
        <strain evidence="8">DSM 8415</strain>
    </source>
</reference>
<keyword evidence="3 5" id="KW-1133">Transmembrane helix</keyword>
<feature type="transmembrane region" description="Helical" evidence="5">
    <location>
        <begin position="287"/>
        <end position="306"/>
    </location>
</feature>
<sequence length="377" mass="40899">MAKPIKTLTLITLSHLVNDWYSLLIPPAIPILKFAYHLSYIQSGVLVSTPYVVSAILQTYIAYLAEKKAKRVLALKLGFLILSLSFILFYFSNSFLLMVLAALLIGVGLSIYHPQGMGLLANVFKNQKGMALGVNGIGGAIGFFLAPVSMGYLLSKFGLKAFLLVAIPGFLMVIILMLCKQEEKPLDIVLKHVFSKELLIVGFVAMVSPFFSRGISAFLPAYFYNKGQNILDANLMASVMLLAGIIAQPIGGKLSDKFGRKEVIFASYTLMAVFLILFLFFPNLILLFLLGFATSVSIPVRHALAAEVGGKSMNANIAVSYTMVMVGASIAPILIGFLIDNFGFNIAFGINSIIAISGALLLFFVKPKQQNLTISSN</sequence>
<dbReference type="RefSeq" id="WP_092127431.1">
    <property type="nucleotide sequence ID" value="NZ_FMYU01000001.1"/>
</dbReference>